<evidence type="ECO:0000256" key="5">
    <source>
        <dbReference type="SAM" id="Phobius"/>
    </source>
</evidence>
<comment type="caution">
    <text evidence="6">The sequence shown here is derived from an EMBL/GenBank/DDBJ whole genome shotgun (WGS) entry which is preliminary data.</text>
</comment>
<organism evidence="6 7">
    <name type="scientific">Lentilactobacillus senioris DSM 24302 = JCM 17472</name>
    <dbReference type="NCBI Taxonomy" id="1423802"/>
    <lineage>
        <taxon>Bacteria</taxon>
        <taxon>Bacillati</taxon>
        <taxon>Bacillota</taxon>
        <taxon>Bacilli</taxon>
        <taxon>Lactobacillales</taxon>
        <taxon>Lactobacillaceae</taxon>
        <taxon>Lentilactobacillus</taxon>
    </lineage>
</organism>
<dbReference type="STRING" id="1423802.FC56_GL001196"/>
<feature type="active site" description="Acyl-thioester intermediate" evidence="4">
    <location>
        <position position="220"/>
    </location>
</feature>
<dbReference type="InterPro" id="IPR023365">
    <property type="entry name" value="Sortase_dom-sf"/>
</dbReference>
<proteinExistence type="predicted"/>
<dbReference type="PATRIC" id="fig|1423802.4.peg.1212"/>
<dbReference type="CDD" id="cd06165">
    <property type="entry name" value="Sortase_A"/>
    <property type="match status" value="1"/>
</dbReference>
<keyword evidence="5" id="KW-0812">Transmembrane</keyword>
<evidence type="ECO:0000256" key="2">
    <source>
        <dbReference type="ARBA" id="ARBA00022801"/>
    </source>
</evidence>
<keyword evidence="1" id="KW-0645">Protease</keyword>
<dbReference type="EMBL" id="AYZR01000004">
    <property type="protein sequence ID" value="KRM94244.1"/>
    <property type="molecule type" value="Genomic_DNA"/>
</dbReference>
<evidence type="ECO:0000256" key="4">
    <source>
        <dbReference type="PIRSR" id="PIRSR605754-1"/>
    </source>
</evidence>
<keyword evidence="2" id="KW-0378">Hydrolase</keyword>
<dbReference type="NCBIfam" id="TIGR01076">
    <property type="entry name" value="sortase_fam"/>
    <property type="match status" value="1"/>
</dbReference>
<evidence type="ECO:0000313" key="6">
    <source>
        <dbReference type="EMBL" id="KRM94244.1"/>
    </source>
</evidence>
<dbReference type="Pfam" id="PF04203">
    <property type="entry name" value="Sortase"/>
    <property type="match status" value="1"/>
</dbReference>
<gene>
    <name evidence="6" type="ORF">FC56_GL001196</name>
</gene>
<dbReference type="InterPro" id="IPR042007">
    <property type="entry name" value="Sortase_A"/>
</dbReference>
<name>A0A0R2CWV9_9LACO</name>
<reference evidence="6 7" key="1">
    <citation type="journal article" date="2015" name="Genome Announc.">
        <title>Expanding the biotechnology potential of lactobacilli through comparative genomics of 213 strains and associated genera.</title>
        <authorList>
            <person name="Sun Z."/>
            <person name="Harris H.M."/>
            <person name="McCann A."/>
            <person name="Guo C."/>
            <person name="Argimon S."/>
            <person name="Zhang W."/>
            <person name="Yang X."/>
            <person name="Jeffery I.B."/>
            <person name="Cooney J.C."/>
            <person name="Kagawa T.F."/>
            <person name="Liu W."/>
            <person name="Song Y."/>
            <person name="Salvetti E."/>
            <person name="Wrobel A."/>
            <person name="Rasinkangas P."/>
            <person name="Parkhill J."/>
            <person name="Rea M.C."/>
            <person name="O'Sullivan O."/>
            <person name="Ritari J."/>
            <person name="Douillard F.P."/>
            <person name="Paul Ross R."/>
            <person name="Yang R."/>
            <person name="Briner A.E."/>
            <person name="Felis G.E."/>
            <person name="de Vos W.M."/>
            <person name="Barrangou R."/>
            <person name="Klaenhammer T.R."/>
            <person name="Caufield P.W."/>
            <person name="Cui Y."/>
            <person name="Zhang H."/>
            <person name="O'Toole P.W."/>
        </authorList>
    </citation>
    <scope>NUCLEOTIDE SEQUENCE [LARGE SCALE GENOMIC DNA]</scope>
    <source>
        <strain evidence="6 7">DSM 24302</strain>
    </source>
</reference>
<keyword evidence="5" id="KW-1133">Transmembrane helix</keyword>
<dbReference type="GO" id="GO:0008234">
    <property type="term" value="F:cysteine-type peptidase activity"/>
    <property type="evidence" value="ECO:0007669"/>
    <property type="project" value="UniProtKB-KW"/>
</dbReference>
<feature type="transmembrane region" description="Helical" evidence="5">
    <location>
        <begin position="12"/>
        <end position="30"/>
    </location>
</feature>
<dbReference type="Proteomes" id="UP000051256">
    <property type="component" value="Unassembled WGS sequence"/>
</dbReference>
<dbReference type="SUPFAM" id="SSF63817">
    <property type="entry name" value="Sortase"/>
    <property type="match status" value="1"/>
</dbReference>
<keyword evidence="3" id="KW-0788">Thiol protease</keyword>
<dbReference type="GO" id="GO:0006508">
    <property type="term" value="P:proteolysis"/>
    <property type="evidence" value="ECO:0007669"/>
    <property type="project" value="UniProtKB-KW"/>
</dbReference>
<dbReference type="InterPro" id="IPR005754">
    <property type="entry name" value="Sortase"/>
</dbReference>
<keyword evidence="5" id="KW-0472">Membrane</keyword>
<sequence>MKSRHSKHPASWLLILTFLIGIIILTVALTESPAIKHLGKKEYDDITADKIAKAAKVERQNRSQSDDFNYAKTGQLNPVAVANYQAQDVIKSFSSNKDTSGYKGGSSNYYPAGRLMIPAVGLYLPIGIGVSNAVLVRGAGTLKPDQKMGEGNYALAGHYMTNTRILFSPIKRVQKGNRIIITDMKKVYTYQAISNQIVDKDDVEVLDDQPGRKLITLITCASWRWNEPDRIVVQGKLQSVQSYK</sequence>
<dbReference type="RefSeq" id="WP_056977368.1">
    <property type="nucleotide sequence ID" value="NZ_AYZR01000004.1"/>
</dbReference>
<evidence type="ECO:0000256" key="3">
    <source>
        <dbReference type="ARBA" id="ARBA00022807"/>
    </source>
</evidence>
<evidence type="ECO:0000313" key="7">
    <source>
        <dbReference type="Proteomes" id="UP000051256"/>
    </source>
</evidence>
<accession>A0A0R2CWV9</accession>
<feature type="active site" description="Proton donor/acceptor" evidence="4">
    <location>
        <position position="158"/>
    </location>
</feature>
<protein>
    <submittedName>
        <fullName evidence="6">Sortase A</fullName>
    </submittedName>
</protein>
<evidence type="ECO:0000256" key="1">
    <source>
        <dbReference type="ARBA" id="ARBA00022670"/>
    </source>
</evidence>
<keyword evidence="7" id="KW-1185">Reference proteome</keyword>
<dbReference type="AlphaFoldDB" id="A0A0R2CWV9"/>
<dbReference type="Gene3D" id="2.40.260.10">
    <property type="entry name" value="Sortase"/>
    <property type="match status" value="1"/>
</dbReference>